<proteinExistence type="predicted"/>
<dbReference type="VEuPathDB" id="FungiDB:CH63R_13940"/>
<accession>A0A1B7XSK9</accession>
<keyword evidence="1" id="KW-0472">Membrane</keyword>
<gene>
    <name evidence="2" type="ORF">CH63R_13940</name>
</gene>
<reference evidence="3" key="1">
    <citation type="journal article" date="2017" name="BMC Genomics">
        <title>Gapless genome assembly of Colletotrichum higginsianum reveals chromosome structure and association of transposable elements with secondary metabolite gene clusters.</title>
        <authorList>
            <person name="Dallery J.-F."/>
            <person name="Lapalu N."/>
            <person name="Zampounis A."/>
            <person name="Pigne S."/>
            <person name="Luyten I."/>
            <person name="Amselem J."/>
            <person name="Wittenberg A.H.J."/>
            <person name="Zhou S."/>
            <person name="de Queiroz M.V."/>
            <person name="Robin G.P."/>
            <person name="Auger A."/>
            <person name="Hainaut M."/>
            <person name="Henrissat B."/>
            <person name="Kim K.-T."/>
            <person name="Lee Y.-H."/>
            <person name="Lespinet O."/>
            <person name="Schwartz D.C."/>
            <person name="Thon M.R."/>
            <person name="O'Connell R.J."/>
        </authorList>
    </citation>
    <scope>NUCLEOTIDE SEQUENCE [LARGE SCALE GENOMIC DNA]</scope>
    <source>
        <strain evidence="3">IMI 349063</strain>
    </source>
</reference>
<dbReference type="RefSeq" id="XP_018151232.1">
    <property type="nucleotide sequence ID" value="XM_018308914.1"/>
</dbReference>
<evidence type="ECO:0000256" key="1">
    <source>
        <dbReference type="SAM" id="Phobius"/>
    </source>
</evidence>
<protein>
    <submittedName>
        <fullName evidence="2">Rta1 domain-containing protein</fullName>
    </submittedName>
</protein>
<sequence length="107" mass="12124">MQAGVGSKPVLGAYDIGEKIIIILVFGLFIATIILFQSHITREPTAIPIDTMSRHPLRSVFRVIKRLQSNRGYLNSRETFLCLFYTVPMATIMLVFLVRRSGTEGFY</sequence>
<dbReference type="AlphaFoldDB" id="A0A1B7XSK9"/>
<comment type="caution">
    <text evidence="2">The sequence shown here is derived from an EMBL/GenBank/DDBJ whole genome shotgun (WGS) entry which is preliminary data.</text>
</comment>
<name>A0A1B7XSK9_COLHI</name>
<keyword evidence="1" id="KW-1133">Transmembrane helix</keyword>
<dbReference type="Proteomes" id="UP000092177">
    <property type="component" value="Chromosome 10"/>
</dbReference>
<organism evidence="2 3">
    <name type="scientific">Colletotrichum higginsianum (strain IMI 349063)</name>
    <name type="common">Crucifer anthracnose fungus</name>
    <dbReference type="NCBI Taxonomy" id="759273"/>
    <lineage>
        <taxon>Eukaryota</taxon>
        <taxon>Fungi</taxon>
        <taxon>Dikarya</taxon>
        <taxon>Ascomycota</taxon>
        <taxon>Pezizomycotina</taxon>
        <taxon>Sordariomycetes</taxon>
        <taxon>Hypocreomycetidae</taxon>
        <taxon>Glomerellales</taxon>
        <taxon>Glomerellaceae</taxon>
        <taxon>Colletotrichum</taxon>
        <taxon>Colletotrichum destructivum species complex</taxon>
    </lineage>
</organism>
<evidence type="ECO:0000313" key="3">
    <source>
        <dbReference type="Proteomes" id="UP000092177"/>
    </source>
</evidence>
<evidence type="ECO:0000313" key="2">
    <source>
        <dbReference type="EMBL" id="OBR02714.1"/>
    </source>
</evidence>
<feature type="transmembrane region" description="Helical" evidence="1">
    <location>
        <begin position="80"/>
        <end position="98"/>
    </location>
</feature>
<dbReference type="KEGG" id="chig:CH63R_13940"/>
<dbReference type="EMBL" id="LTAN01000010">
    <property type="protein sequence ID" value="OBR02714.1"/>
    <property type="molecule type" value="Genomic_DNA"/>
</dbReference>
<keyword evidence="3" id="KW-1185">Reference proteome</keyword>
<feature type="transmembrane region" description="Helical" evidence="1">
    <location>
        <begin position="20"/>
        <end position="36"/>
    </location>
</feature>
<dbReference type="GeneID" id="28873021"/>
<keyword evidence="1" id="KW-0812">Transmembrane</keyword>